<protein>
    <submittedName>
        <fullName evidence="1">13708_t:CDS:1</fullName>
    </submittedName>
</protein>
<dbReference type="OrthoDB" id="1597724at2759"/>
<sequence length="288" mass="34861">SILVQTTLSYEIFAYNGIINEGRNLTDPSDDFPHIYALTKFKVKSKKYRKIWDEENHPLFILDQKKEEYSNIINARLRHESTLVSEAYIRWVKKIPWLTCTETVRLKYFEELAIEVQNGYKENALNHFKNPKQHIESWFKFTVDIVVDENPEHIYNDTFRDEIGQIYRKICGCHHENNDDSKIYYNNYQLRGFRGTRDQEMNELVPIVCHRIPNNYEVWYLGKGDSTKWGTVKDKDFSNWKFEPHYKYMFNDLMYWSFEKLHEDLANFYVCEPTSQQLRKLWLFKSRI</sequence>
<keyword evidence="2" id="KW-1185">Reference proteome</keyword>
<reference evidence="1" key="1">
    <citation type="submission" date="2021-06" db="EMBL/GenBank/DDBJ databases">
        <authorList>
            <person name="Kallberg Y."/>
            <person name="Tangrot J."/>
            <person name="Rosling A."/>
        </authorList>
    </citation>
    <scope>NUCLEOTIDE SEQUENCE</scope>
    <source>
        <strain evidence="1">MA453B</strain>
    </source>
</reference>
<evidence type="ECO:0000313" key="2">
    <source>
        <dbReference type="Proteomes" id="UP000789405"/>
    </source>
</evidence>
<dbReference type="Proteomes" id="UP000789405">
    <property type="component" value="Unassembled WGS sequence"/>
</dbReference>
<evidence type="ECO:0000313" key="1">
    <source>
        <dbReference type="EMBL" id="CAG8544229.1"/>
    </source>
</evidence>
<feature type="non-terminal residue" evidence="1">
    <location>
        <position position="1"/>
    </location>
</feature>
<dbReference type="AlphaFoldDB" id="A0A9N9AYG1"/>
<proteinExistence type="predicted"/>
<name>A0A9N9AYG1_9GLOM</name>
<accession>A0A9N9AYG1</accession>
<gene>
    <name evidence="1" type="ORF">DERYTH_LOCUS4953</name>
</gene>
<organism evidence="1 2">
    <name type="scientific">Dentiscutata erythropus</name>
    <dbReference type="NCBI Taxonomy" id="1348616"/>
    <lineage>
        <taxon>Eukaryota</taxon>
        <taxon>Fungi</taxon>
        <taxon>Fungi incertae sedis</taxon>
        <taxon>Mucoromycota</taxon>
        <taxon>Glomeromycotina</taxon>
        <taxon>Glomeromycetes</taxon>
        <taxon>Diversisporales</taxon>
        <taxon>Gigasporaceae</taxon>
        <taxon>Dentiscutata</taxon>
    </lineage>
</organism>
<comment type="caution">
    <text evidence="1">The sequence shown here is derived from an EMBL/GenBank/DDBJ whole genome shotgun (WGS) entry which is preliminary data.</text>
</comment>
<dbReference type="EMBL" id="CAJVPY010001983">
    <property type="protein sequence ID" value="CAG8544229.1"/>
    <property type="molecule type" value="Genomic_DNA"/>
</dbReference>